<feature type="compositionally biased region" description="Polar residues" evidence="1">
    <location>
        <begin position="197"/>
        <end position="218"/>
    </location>
</feature>
<evidence type="ECO:0000313" key="3">
    <source>
        <dbReference type="EMBL" id="KAG8380694.1"/>
    </source>
</evidence>
<feature type="compositionally biased region" description="Polar residues" evidence="1">
    <location>
        <begin position="251"/>
        <end position="262"/>
    </location>
</feature>
<evidence type="ECO:0000256" key="1">
    <source>
        <dbReference type="SAM" id="MobiDB-lite"/>
    </source>
</evidence>
<dbReference type="AlphaFoldDB" id="A0AAV6XE03"/>
<name>A0AAV6XE03_9LAMI</name>
<feature type="region of interest" description="Disordered" evidence="1">
    <location>
        <begin position="233"/>
        <end position="262"/>
    </location>
</feature>
<dbReference type="InterPro" id="IPR018289">
    <property type="entry name" value="MULE_transposase_dom"/>
</dbReference>
<dbReference type="PANTHER" id="PTHR31973">
    <property type="entry name" value="POLYPROTEIN, PUTATIVE-RELATED"/>
    <property type="match status" value="1"/>
</dbReference>
<gene>
    <name evidence="3" type="ORF">BUALT_Bualt06G0042600</name>
</gene>
<reference evidence="3" key="1">
    <citation type="submission" date="2019-10" db="EMBL/GenBank/DDBJ databases">
        <authorList>
            <person name="Zhang R."/>
            <person name="Pan Y."/>
            <person name="Wang J."/>
            <person name="Ma R."/>
            <person name="Yu S."/>
        </authorList>
    </citation>
    <scope>NUCLEOTIDE SEQUENCE</scope>
    <source>
        <strain evidence="3">LA-IB0</strain>
        <tissue evidence="3">Leaf</tissue>
    </source>
</reference>
<sequence length="340" mass="38837">MRFSHFNVCFKALKDGFLGGCRPIIGVDGCHRKGPHRAILVTAVGVDPNNNLFPIAYAVVSKENRQNCSWFFTVLKQDLDIVSEYEHTFISDKQKVCATTVNEFKLMMAEMKALDQSAFDWFHDKPVEHWSRSHFNEHPKCDMLLNNICETFNSNILDTSEKPIITIIEWIREYLMKWFEVNRDRDEAKWKSRKKANVNSQPTAFNPQSSGTGMESNLDQNVPIQRTLLPPAHQAETEDEETMSHHLHMSRGTTSSNVPAQSVQNGLHPRVQIKALPPMNIQGVQFSTSMASNTAIFFNGAAHHYWRKEVCQCLKRSIYSSKPNKGKHRGQLEIGLTMQC</sequence>
<comment type="caution">
    <text evidence="3">The sequence shown here is derived from an EMBL/GenBank/DDBJ whole genome shotgun (WGS) entry which is preliminary data.</text>
</comment>
<organism evidence="3 4">
    <name type="scientific">Buddleja alternifolia</name>
    <dbReference type="NCBI Taxonomy" id="168488"/>
    <lineage>
        <taxon>Eukaryota</taxon>
        <taxon>Viridiplantae</taxon>
        <taxon>Streptophyta</taxon>
        <taxon>Embryophyta</taxon>
        <taxon>Tracheophyta</taxon>
        <taxon>Spermatophyta</taxon>
        <taxon>Magnoliopsida</taxon>
        <taxon>eudicotyledons</taxon>
        <taxon>Gunneridae</taxon>
        <taxon>Pentapetalae</taxon>
        <taxon>asterids</taxon>
        <taxon>lamiids</taxon>
        <taxon>Lamiales</taxon>
        <taxon>Scrophulariaceae</taxon>
        <taxon>Buddlejeae</taxon>
        <taxon>Buddleja</taxon>
    </lineage>
</organism>
<proteinExistence type="predicted"/>
<accession>A0AAV6XE03</accession>
<evidence type="ECO:0000313" key="4">
    <source>
        <dbReference type="Proteomes" id="UP000826271"/>
    </source>
</evidence>
<feature type="domain" description="MULE transposase" evidence="2">
    <location>
        <begin position="25"/>
        <end position="102"/>
    </location>
</feature>
<protein>
    <recommendedName>
        <fullName evidence="2">MULE transposase domain-containing protein</fullName>
    </recommendedName>
</protein>
<feature type="region of interest" description="Disordered" evidence="1">
    <location>
        <begin position="192"/>
        <end position="218"/>
    </location>
</feature>
<evidence type="ECO:0000259" key="2">
    <source>
        <dbReference type="Pfam" id="PF10551"/>
    </source>
</evidence>
<dbReference type="EMBL" id="WHWC01000006">
    <property type="protein sequence ID" value="KAG8380694.1"/>
    <property type="molecule type" value="Genomic_DNA"/>
</dbReference>
<dbReference type="PANTHER" id="PTHR31973:SF187">
    <property type="entry name" value="MUTATOR TRANSPOSASE MUDRA PROTEIN"/>
    <property type="match status" value="1"/>
</dbReference>
<dbReference type="Pfam" id="PF10551">
    <property type="entry name" value="MULE"/>
    <property type="match status" value="1"/>
</dbReference>
<keyword evidence="4" id="KW-1185">Reference proteome</keyword>
<dbReference type="Proteomes" id="UP000826271">
    <property type="component" value="Unassembled WGS sequence"/>
</dbReference>